<feature type="compositionally biased region" description="Acidic residues" evidence="9">
    <location>
        <begin position="263"/>
        <end position="272"/>
    </location>
</feature>
<comment type="subcellular location">
    <subcellularLocation>
        <location evidence="1 7 8">Nucleus</location>
    </subcellularLocation>
</comment>
<comment type="caution">
    <text evidence="11">The sequence shown here is derived from an EMBL/GenBank/DDBJ whole genome shotgun (WGS) entry which is preliminary data.</text>
</comment>
<feature type="compositionally biased region" description="Polar residues" evidence="9">
    <location>
        <begin position="382"/>
        <end position="394"/>
    </location>
</feature>
<dbReference type="GO" id="GO:0030154">
    <property type="term" value="P:cell differentiation"/>
    <property type="evidence" value="ECO:0007669"/>
    <property type="project" value="UniProtKB-ARBA"/>
</dbReference>
<evidence type="ECO:0000256" key="7">
    <source>
        <dbReference type="PROSITE-ProRule" id="PRU00108"/>
    </source>
</evidence>
<dbReference type="PANTHER" id="PTHR10390">
    <property type="entry name" value="HOMEOBOX PROTEIN SIX"/>
    <property type="match status" value="1"/>
</dbReference>
<dbReference type="GO" id="GO:0000978">
    <property type="term" value="F:RNA polymerase II cis-regulatory region sequence-specific DNA binding"/>
    <property type="evidence" value="ECO:0007669"/>
    <property type="project" value="TreeGrafter"/>
</dbReference>
<dbReference type="GO" id="GO:0000981">
    <property type="term" value="F:DNA-binding transcription factor activity, RNA polymerase II-specific"/>
    <property type="evidence" value="ECO:0007669"/>
    <property type="project" value="TreeGrafter"/>
</dbReference>
<dbReference type="InterPro" id="IPR001356">
    <property type="entry name" value="HD"/>
</dbReference>
<dbReference type="CDD" id="cd00086">
    <property type="entry name" value="homeodomain"/>
    <property type="match status" value="1"/>
</dbReference>
<dbReference type="SMART" id="SM00389">
    <property type="entry name" value="HOX"/>
    <property type="match status" value="1"/>
</dbReference>
<feature type="region of interest" description="Disordered" evidence="9">
    <location>
        <begin position="350"/>
        <end position="424"/>
    </location>
</feature>
<dbReference type="InterPro" id="IPR031701">
    <property type="entry name" value="SIX1_SD"/>
</dbReference>
<evidence type="ECO:0000313" key="12">
    <source>
        <dbReference type="Proteomes" id="UP001177023"/>
    </source>
</evidence>
<dbReference type="InterPro" id="IPR009057">
    <property type="entry name" value="Homeodomain-like_sf"/>
</dbReference>
<evidence type="ECO:0000256" key="5">
    <source>
        <dbReference type="ARBA" id="ARBA00023155"/>
    </source>
</evidence>
<dbReference type="EMBL" id="CATQJA010002664">
    <property type="protein sequence ID" value="CAJ0582253.1"/>
    <property type="molecule type" value="Genomic_DNA"/>
</dbReference>
<feature type="region of interest" description="Disordered" evidence="9">
    <location>
        <begin position="258"/>
        <end position="303"/>
    </location>
</feature>
<evidence type="ECO:0000256" key="4">
    <source>
        <dbReference type="ARBA" id="ARBA00023125"/>
    </source>
</evidence>
<evidence type="ECO:0000256" key="9">
    <source>
        <dbReference type="SAM" id="MobiDB-lite"/>
    </source>
</evidence>
<keyword evidence="12" id="KW-1185">Reference proteome</keyword>
<keyword evidence="5 7" id="KW-0371">Homeobox</keyword>
<feature type="compositionally biased region" description="Basic and acidic residues" evidence="9">
    <location>
        <begin position="409"/>
        <end position="424"/>
    </location>
</feature>
<sequence length="424" mass="46637">MFPTGAMTPEVLQKLWLQMALNLQNGTAPTLPGMPTTPTSTTGLFPSAASLSVPVNPGSPTTSNLNSDQVARMCEQLEAAEDVDRLARFLFTLPPVLVQELHNNEAYLRARCLICFHMGDFRNMYAIMESHKFPPASHAKLQAMWQEAHYQEAEKLRGRPLGPVDKYRVRKKYPMPRTIWDGEQKTHCFKERTRSLLRESYLKDAYPSPAKKKDLAVATGLTPMQVGNWFKNRRQRDRAAVAKNKSNVIGMELKKVGGLGLESDSDGDDEFMDGSNTDSPSPHDEPKDMTSTPTRPPLTPAGLHPLLMFNPGLLTQLGLTGFGSLSGLPGLGPFAQFQAFNPLFAHLAAAQTPPSPSSETEKTEVQSPSSSPSKDEADCSKGSDSATDTTSPVSTKHLKHDVTTDDEDDRKPEDEHPFLKDHLA</sequence>
<reference evidence="11" key="1">
    <citation type="submission" date="2023-06" db="EMBL/GenBank/DDBJ databases">
        <authorList>
            <person name="Delattre M."/>
        </authorList>
    </citation>
    <scope>NUCLEOTIDE SEQUENCE</scope>
    <source>
        <strain evidence="11">AF72</strain>
    </source>
</reference>
<dbReference type="Pfam" id="PF00046">
    <property type="entry name" value="Homeodomain"/>
    <property type="match status" value="1"/>
</dbReference>
<comment type="similarity">
    <text evidence="2">Belongs to the SIX/Sine oculis homeobox family.</text>
</comment>
<dbReference type="Proteomes" id="UP001177023">
    <property type="component" value="Unassembled WGS sequence"/>
</dbReference>
<evidence type="ECO:0000256" key="6">
    <source>
        <dbReference type="ARBA" id="ARBA00023242"/>
    </source>
</evidence>
<evidence type="ECO:0000256" key="1">
    <source>
        <dbReference type="ARBA" id="ARBA00004123"/>
    </source>
</evidence>
<feature type="domain" description="Homeobox" evidence="10">
    <location>
        <begin position="180"/>
        <end position="240"/>
    </location>
</feature>
<dbReference type="PROSITE" id="PS50071">
    <property type="entry name" value="HOMEOBOX_2"/>
    <property type="match status" value="1"/>
</dbReference>
<dbReference type="AlphaFoldDB" id="A0AA36D6Z8"/>
<dbReference type="Gene3D" id="1.10.10.60">
    <property type="entry name" value="Homeodomain-like"/>
    <property type="match status" value="1"/>
</dbReference>
<evidence type="ECO:0000313" key="11">
    <source>
        <dbReference type="EMBL" id="CAJ0582253.1"/>
    </source>
</evidence>
<organism evidence="11 12">
    <name type="scientific">Mesorhabditis spiculigera</name>
    <dbReference type="NCBI Taxonomy" id="96644"/>
    <lineage>
        <taxon>Eukaryota</taxon>
        <taxon>Metazoa</taxon>
        <taxon>Ecdysozoa</taxon>
        <taxon>Nematoda</taxon>
        <taxon>Chromadorea</taxon>
        <taxon>Rhabditida</taxon>
        <taxon>Rhabditina</taxon>
        <taxon>Rhabditomorpha</taxon>
        <taxon>Rhabditoidea</taxon>
        <taxon>Rhabditidae</taxon>
        <taxon>Mesorhabditinae</taxon>
        <taxon>Mesorhabditis</taxon>
    </lineage>
</organism>
<evidence type="ECO:0000256" key="3">
    <source>
        <dbReference type="ARBA" id="ARBA00022473"/>
    </source>
</evidence>
<proteinExistence type="inferred from homology"/>
<feature type="DNA-binding region" description="Homeobox" evidence="7">
    <location>
        <begin position="182"/>
        <end position="241"/>
    </location>
</feature>
<dbReference type="GO" id="GO:0009653">
    <property type="term" value="P:anatomical structure morphogenesis"/>
    <property type="evidence" value="ECO:0007669"/>
    <property type="project" value="UniProtKB-ARBA"/>
</dbReference>
<feature type="non-terminal residue" evidence="11">
    <location>
        <position position="424"/>
    </location>
</feature>
<name>A0AA36D6Z8_9BILA</name>
<dbReference type="GO" id="GO:0005667">
    <property type="term" value="C:transcription regulator complex"/>
    <property type="evidence" value="ECO:0007669"/>
    <property type="project" value="TreeGrafter"/>
</dbReference>
<evidence type="ECO:0000259" key="10">
    <source>
        <dbReference type="PROSITE" id="PS50071"/>
    </source>
</evidence>
<accession>A0AA36D6Z8</accession>
<evidence type="ECO:0000256" key="2">
    <source>
        <dbReference type="ARBA" id="ARBA00008161"/>
    </source>
</evidence>
<dbReference type="FunFam" id="1.10.10.60:FF:000046">
    <property type="entry name" value="SIX homeobox 3"/>
    <property type="match status" value="1"/>
</dbReference>
<keyword evidence="3" id="KW-0217">Developmental protein</keyword>
<dbReference type="SUPFAM" id="SSF46689">
    <property type="entry name" value="Homeodomain-like"/>
    <property type="match status" value="1"/>
</dbReference>
<dbReference type="Pfam" id="PF16878">
    <property type="entry name" value="SIX1_SD"/>
    <property type="match status" value="1"/>
</dbReference>
<evidence type="ECO:0000256" key="8">
    <source>
        <dbReference type="RuleBase" id="RU000682"/>
    </source>
</evidence>
<keyword evidence="4 7" id="KW-0238">DNA-binding</keyword>
<dbReference type="GO" id="GO:0005634">
    <property type="term" value="C:nucleus"/>
    <property type="evidence" value="ECO:0007669"/>
    <property type="project" value="UniProtKB-SubCell"/>
</dbReference>
<protein>
    <recommendedName>
        <fullName evidence="10">Homeobox domain-containing protein</fullName>
    </recommendedName>
</protein>
<keyword evidence="6 7" id="KW-0539">Nucleus</keyword>
<gene>
    <name evidence="11" type="ORF">MSPICULIGERA_LOCUS20393</name>
</gene>
<dbReference type="PANTHER" id="PTHR10390:SF33">
    <property type="entry name" value="PROTEIN OPTIX"/>
    <property type="match status" value="1"/>
</dbReference>